<evidence type="ECO:0000313" key="1">
    <source>
        <dbReference type="EMBL" id="MDR7354073.1"/>
    </source>
</evidence>
<dbReference type="PANTHER" id="PTHR48100">
    <property type="entry name" value="BROAD-SPECIFICITY PHOSPHATASE YOR283W-RELATED"/>
    <property type="match status" value="1"/>
</dbReference>
<dbReference type="Pfam" id="PF00300">
    <property type="entry name" value="His_Phos_1"/>
    <property type="match status" value="1"/>
</dbReference>
<dbReference type="Gene3D" id="3.40.50.1240">
    <property type="entry name" value="Phosphoglycerate mutase-like"/>
    <property type="match status" value="1"/>
</dbReference>
<protein>
    <submittedName>
        <fullName evidence="1">Broad specificity phosphatase PhoE</fullName>
    </submittedName>
</protein>
<dbReference type="InterPro" id="IPR050275">
    <property type="entry name" value="PGM_Phosphatase"/>
</dbReference>
<dbReference type="InterPro" id="IPR013078">
    <property type="entry name" value="His_Pase_superF_clade-1"/>
</dbReference>
<name>A0ABU2B8G7_9CORY</name>
<dbReference type="SUPFAM" id="SSF53254">
    <property type="entry name" value="Phosphoglycerate mutase-like"/>
    <property type="match status" value="1"/>
</dbReference>
<organism evidence="1 2">
    <name type="scientific">Corynebacterium felinum</name>
    <dbReference type="NCBI Taxonomy" id="131318"/>
    <lineage>
        <taxon>Bacteria</taxon>
        <taxon>Bacillati</taxon>
        <taxon>Actinomycetota</taxon>
        <taxon>Actinomycetes</taxon>
        <taxon>Mycobacteriales</taxon>
        <taxon>Corynebacteriaceae</taxon>
        <taxon>Corynebacterium</taxon>
    </lineage>
</organism>
<keyword evidence="2" id="KW-1185">Reference proteome</keyword>
<dbReference type="SMART" id="SM00855">
    <property type="entry name" value="PGAM"/>
    <property type="match status" value="1"/>
</dbReference>
<dbReference type="CDD" id="cd07067">
    <property type="entry name" value="HP_PGM_like"/>
    <property type="match status" value="1"/>
</dbReference>
<accession>A0ABU2B8G7</accession>
<dbReference type="PANTHER" id="PTHR48100:SF62">
    <property type="entry name" value="GLUCOSYL-3-PHOSPHOGLYCERATE PHOSPHATASE"/>
    <property type="match status" value="1"/>
</dbReference>
<dbReference type="RefSeq" id="WP_277104477.1">
    <property type="nucleotide sequence ID" value="NZ_BAAAJS010000077.1"/>
</dbReference>
<sequence>MGVVVGGRLIVMRHGRTHANARAIFDTQLPGAELTVIGREQAVAAGRRLGEVTGRLGCAVSSYAMRAQQTMMLAVAAFEGVQVEAISCGQLRTPVSSVGGIHEIFAGDIEGSSSPSAHQVYMRAMRAWLSGDFSARMPGGESAEEFLGRAVPTLRLLADAATASNSDTLVVAHGAAIRLIGRFGTDVPDDVLRNTYVNNASLTVIEPRGDFGQWHVSRWADTPLD</sequence>
<reference evidence="1 2" key="1">
    <citation type="submission" date="2023-07" db="EMBL/GenBank/DDBJ databases">
        <title>Sequencing the genomes of 1000 actinobacteria strains.</title>
        <authorList>
            <person name="Klenk H.-P."/>
        </authorList>
    </citation>
    <scope>NUCLEOTIDE SEQUENCE [LARGE SCALE GENOMIC DNA]</scope>
    <source>
        <strain evidence="1 2">DSM 44508</strain>
    </source>
</reference>
<gene>
    <name evidence="1" type="ORF">J2S37_000611</name>
</gene>
<dbReference type="EMBL" id="JAVDYF010000001">
    <property type="protein sequence ID" value="MDR7354073.1"/>
    <property type="molecule type" value="Genomic_DNA"/>
</dbReference>
<evidence type="ECO:0000313" key="2">
    <source>
        <dbReference type="Proteomes" id="UP001183619"/>
    </source>
</evidence>
<proteinExistence type="predicted"/>
<comment type="caution">
    <text evidence="1">The sequence shown here is derived from an EMBL/GenBank/DDBJ whole genome shotgun (WGS) entry which is preliminary data.</text>
</comment>
<dbReference type="InterPro" id="IPR029033">
    <property type="entry name" value="His_PPase_superfam"/>
</dbReference>
<dbReference type="Proteomes" id="UP001183619">
    <property type="component" value="Unassembled WGS sequence"/>
</dbReference>